<proteinExistence type="predicted"/>
<accession>A0AAD9X7Q6</accession>
<name>A0AAD9X7Q6_9ROSI</name>
<dbReference type="GO" id="GO:0005840">
    <property type="term" value="C:ribosome"/>
    <property type="evidence" value="ECO:0007669"/>
    <property type="project" value="InterPro"/>
</dbReference>
<evidence type="ECO:0000259" key="5">
    <source>
        <dbReference type="Pfam" id="PF01782"/>
    </source>
</evidence>
<feature type="domain" description="RimM N-terminal" evidence="5">
    <location>
        <begin position="3"/>
        <end position="63"/>
    </location>
</feature>
<dbReference type="GO" id="GO:0043022">
    <property type="term" value="F:ribosome binding"/>
    <property type="evidence" value="ECO:0007669"/>
    <property type="project" value="InterPro"/>
</dbReference>
<sequence length="97" mass="11385">MMFLQPGRRWLRQQILGSETIQEVELIEGREHYGQKCWILAFDGIDTVDQVRPLVGSTLHAREGDRPQLENGEFYTRELVGMKVLTREERRETRGNL</sequence>
<protein>
    <recommendedName>
        <fullName evidence="5">RimM N-terminal domain-containing protein</fullName>
    </recommendedName>
</protein>
<keyword evidence="7" id="KW-1185">Reference proteome</keyword>
<keyword evidence="4" id="KW-0143">Chaperone</keyword>
<dbReference type="Proteomes" id="UP001280121">
    <property type="component" value="Unassembled WGS sequence"/>
</dbReference>
<gene>
    <name evidence="6" type="ORF">Ddye_014261</name>
</gene>
<organism evidence="6 7">
    <name type="scientific">Dipteronia dyeriana</name>
    <dbReference type="NCBI Taxonomy" id="168575"/>
    <lineage>
        <taxon>Eukaryota</taxon>
        <taxon>Viridiplantae</taxon>
        <taxon>Streptophyta</taxon>
        <taxon>Embryophyta</taxon>
        <taxon>Tracheophyta</taxon>
        <taxon>Spermatophyta</taxon>
        <taxon>Magnoliopsida</taxon>
        <taxon>eudicotyledons</taxon>
        <taxon>Gunneridae</taxon>
        <taxon>Pentapetalae</taxon>
        <taxon>rosids</taxon>
        <taxon>malvids</taxon>
        <taxon>Sapindales</taxon>
        <taxon>Sapindaceae</taxon>
        <taxon>Hippocastanoideae</taxon>
        <taxon>Acereae</taxon>
        <taxon>Dipteronia</taxon>
    </lineage>
</organism>
<dbReference type="EMBL" id="JANJYI010000004">
    <property type="protein sequence ID" value="KAK2654405.1"/>
    <property type="molecule type" value="Genomic_DNA"/>
</dbReference>
<dbReference type="GO" id="GO:0006364">
    <property type="term" value="P:rRNA processing"/>
    <property type="evidence" value="ECO:0007669"/>
    <property type="project" value="UniProtKB-KW"/>
</dbReference>
<evidence type="ECO:0000313" key="6">
    <source>
        <dbReference type="EMBL" id="KAK2654405.1"/>
    </source>
</evidence>
<dbReference type="PANTHER" id="PTHR33692">
    <property type="entry name" value="RIBOSOME MATURATION FACTOR RIMM"/>
    <property type="match status" value="1"/>
</dbReference>
<dbReference type="Gene3D" id="2.40.30.60">
    <property type="entry name" value="RimM"/>
    <property type="match status" value="1"/>
</dbReference>
<evidence type="ECO:0000256" key="4">
    <source>
        <dbReference type="ARBA" id="ARBA00023186"/>
    </source>
</evidence>
<dbReference type="PANTHER" id="PTHR33692:SF1">
    <property type="entry name" value="RIBOSOME MATURATION FACTOR RIMM"/>
    <property type="match status" value="1"/>
</dbReference>
<keyword evidence="2" id="KW-0690">Ribosome biogenesis</keyword>
<comment type="caution">
    <text evidence="6">The sequence shown here is derived from an EMBL/GenBank/DDBJ whole genome shotgun (WGS) entry which is preliminary data.</text>
</comment>
<dbReference type="AlphaFoldDB" id="A0AAD9X7Q6"/>
<evidence type="ECO:0000256" key="1">
    <source>
        <dbReference type="ARBA" id="ARBA00022490"/>
    </source>
</evidence>
<dbReference type="Pfam" id="PF01782">
    <property type="entry name" value="RimM"/>
    <property type="match status" value="1"/>
</dbReference>
<keyword evidence="3" id="KW-0698">rRNA processing</keyword>
<keyword evidence="1" id="KW-0963">Cytoplasm</keyword>
<evidence type="ECO:0000256" key="3">
    <source>
        <dbReference type="ARBA" id="ARBA00022552"/>
    </source>
</evidence>
<dbReference type="InterPro" id="IPR036976">
    <property type="entry name" value="RimM_N_sf"/>
</dbReference>
<evidence type="ECO:0000256" key="2">
    <source>
        <dbReference type="ARBA" id="ARBA00022517"/>
    </source>
</evidence>
<evidence type="ECO:0000313" key="7">
    <source>
        <dbReference type="Proteomes" id="UP001280121"/>
    </source>
</evidence>
<reference evidence="6" key="1">
    <citation type="journal article" date="2023" name="Plant J.">
        <title>Genome sequences and population genomics provide insights into the demographic history, inbreeding, and mutation load of two 'living fossil' tree species of Dipteronia.</title>
        <authorList>
            <person name="Feng Y."/>
            <person name="Comes H.P."/>
            <person name="Chen J."/>
            <person name="Zhu S."/>
            <person name="Lu R."/>
            <person name="Zhang X."/>
            <person name="Li P."/>
            <person name="Qiu J."/>
            <person name="Olsen K.M."/>
            <person name="Qiu Y."/>
        </authorList>
    </citation>
    <scope>NUCLEOTIDE SEQUENCE</scope>
    <source>
        <strain evidence="6">KIB01</strain>
    </source>
</reference>
<dbReference type="InterPro" id="IPR002676">
    <property type="entry name" value="RimM_N"/>
</dbReference>
<dbReference type="InterPro" id="IPR011961">
    <property type="entry name" value="RimM"/>
</dbReference>